<dbReference type="InterPro" id="IPR000577">
    <property type="entry name" value="Carb_kinase_FGGY"/>
</dbReference>
<dbReference type="RefSeq" id="WP_004606369.1">
    <property type="nucleotide sequence ID" value="NZ_CP036170.1"/>
</dbReference>
<evidence type="ECO:0000256" key="4">
    <source>
        <dbReference type="ARBA" id="ARBA00022777"/>
    </source>
</evidence>
<evidence type="ECO:0000256" key="2">
    <source>
        <dbReference type="ARBA" id="ARBA00022679"/>
    </source>
</evidence>
<evidence type="ECO:0000256" key="1">
    <source>
        <dbReference type="ARBA" id="ARBA00009156"/>
    </source>
</evidence>
<dbReference type="EMBL" id="CP036170">
    <property type="protein sequence ID" value="QBF73397.1"/>
    <property type="molecule type" value="Genomic_DNA"/>
</dbReference>
<dbReference type="AlphaFoldDB" id="B0NBY7"/>
<dbReference type="PANTHER" id="PTHR43095">
    <property type="entry name" value="SUGAR KINASE"/>
    <property type="match status" value="1"/>
</dbReference>
<accession>B0NBY7</accession>
<reference evidence="8 9" key="1">
    <citation type="journal article" date="2019" name="Appl. Environ. Microbiol.">
        <title>Clostridium scindens ATCC 35704: integration of nutritional requirements, the complete genome sequence, and global transcriptional responses to bile acids.</title>
        <authorList>
            <person name="Devendran S."/>
            <person name="Shrestha R."/>
            <person name="Alves J.M.P."/>
            <person name="Wolf P.G."/>
            <person name="Ly L."/>
            <person name="Hernandez A.G."/>
            <person name="Mendez-Garcia C."/>
            <person name="Inboden A."/>
            <person name="Wiley J."/>
            <person name="Paul O."/>
            <person name="Allen A."/>
            <person name="Springer E."/>
            <person name="Wright C.L."/>
            <person name="Fields C.J."/>
            <person name="Daniel S.L."/>
            <person name="Ridlon J.M."/>
        </authorList>
    </citation>
    <scope>NUCLEOTIDE SEQUENCE [LARGE SCALE GENOMIC DNA]</scope>
    <source>
        <strain evidence="8 9">ATCC 35704</strain>
    </source>
</reference>
<dbReference type="GO" id="GO:0019301">
    <property type="term" value="P:rhamnose catabolic process"/>
    <property type="evidence" value="ECO:0007669"/>
    <property type="project" value="UniProtKB-UniRule"/>
</dbReference>
<evidence type="ECO:0000256" key="7">
    <source>
        <dbReference type="NCBIfam" id="TIGR02627"/>
    </source>
</evidence>
<gene>
    <name evidence="8" type="primary">rhaB_2</name>
    <name evidence="8" type="ORF">HDCHBGLK_00771</name>
</gene>
<dbReference type="EC" id="2.7.1.5" evidence="7"/>
<keyword evidence="9" id="KW-1185">Reference proteome</keyword>
<dbReference type="KEGG" id="csci:HDCHBGLK_00771"/>
<dbReference type="Gene3D" id="3.30.420.40">
    <property type="match status" value="2"/>
</dbReference>
<dbReference type="InterPro" id="IPR043129">
    <property type="entry name" value="ATPase_NBD"/>
</dbReference>
<evidence type="ECO:0000313" key="8">
    <source>
        <dbReference type="EMBL" id="QBF73397.1"/>
    </source>
</evidence>
<dbReference type="GeneID" id="62694997"/>
<name>B0NBY7_CLOS5</name>
<dbReference type="CDD" id="cd07771">
    <property type="entry name" value="ASKHA_NBD_FGGY_RhaB-like"/>
    <property type="match status" value="1"/>
</dbReference>
<dbReference type="PIRSF" id="PIRSF000538">
    <property type="entry name" value="GlpK"/>
    <property type="match status" value="1"/>
</dbReference>
<evidence type="ECO:0000256" key="3">
    <source>
        <dbReference type="ARBA" id="ARBA00022741"/>
    </source>
</evidence>
<evidence type="ECO:0000256" key="5">
    <source>
        <dbReference type="ARBA" id="ARBA00022840"/>
    </source>
</evidence>
<keyword evidence="3" id="KW-0547">Nucleotide-binding</keyword>
<dbReference type="HOGENOM" id="CLU_039395_0_1_9"/>
<dbReference type="GO" id="GO:0005524">
    <property type="term" value="F:ATP binding"/>
    <property type="evidence" value="ECO:0007669"/>
    <property type="project" value="UniProtKB-KW"/>
</dbReference>
<evidence type="ECO:0000256" key="6">
    <source>
        <dbReference type="ARBA" id="ARBA00023308"/>
    </source>
</evidence>
<dbReference type="SUPFAM" id="SSF53067">
    <property type="entry name" value="Actin-like ATPase domain"/>
    <property type="match status" value="2"/>
</dbReference>
<keyword evidence="4 8" id="KW-0418">Kinase</keyword>
<dbReference type="GO" id="GO:0008993">
    <property type="term" value="F:rhamnulokinase activity"/>
    <property type="evidence" value="ECO:0007669"/>
    <property type="project" value="UniProtKB-UniRule"/>
</dbReference>
<proteinExistence type="inferred from homology"/>
<dbReference type="Pfam" id="PF00370">
    <property type="entry name" value="FGGY_N"/>
    <property type="match status" value="1"/>
</dbReference>
<keyword evidence="2 8" id="KW-0808">Transferase</keyword>
<dbReference type="Pfam" id="PF02782">
    <property type="entry name" value="FGGY_C"/>
    <property type="match status" value="1"/>
</dbReference>
<dbReference type="STRING" id="411468.CLOSCI_00820"/>
<dbReference type="NCBIfam" id="TIGR02627">
    <property type="entry name" value="rhamnulo_kin"/>
    <property type="match status" value="1"/>
</dbReference>
<protein>
    <recommendedName>
        <fullName evidence="7">Rhamnulokinase</fullName>
        <ecNumber evidence="7">2.7.1.5</ecNumber>
    </recommendedName>
</protein>
<dbReference type="InterPro" id="IPR050406">
    <property type="entry name" value="FGGY_Carb_Kinase"/>
</dbReference>
<dbReference type="eggNOG" id="COG1070">
    <property type="taxonomic scope" value="Bacteria"/>
</dbReference>
<dbReference type="Proteomes" id="UP000289664">
    <property type="component" value="Chromosome"/>
</dbReference>
<keyword evidence="5" id="KW-0067">ATP-binding</keyword>
<dbReference type="InterPro" id="IPR018484">
    <property type="entry name" value="FGGY_N"/>
</dbReference>
<organism evidence="8 9">
    <name type="scientific">Clostridium scindens (strain ATCC 35704 / DSM 5676 / VPI 13733 / 19)</name>
    <dbReference type="NCBI Taxonomy" id="411468"/>
    <lineage>
        <taxon>Bacteria</taxon>
        <taxon>Bacillati</taxon>
        <taxon>Bacillota</taxon>
        <taxon>Clostridia</taxon>
        <taxon>Lachnospirales</taxon>
        <taxon>Lachnospiraceae</taxon>
    </lineage>
</organism>
<keyword evidence="6" id="KW-0684">Rhamnose metabolism</keyword>
<sequence length="465" mass="52334">MSTYYLAVDIGASSGRLIIAWKEAGKLMLEEVYRFQNGMRQEGDRLYWDMEKLLSEIKAGLKECARLRKVPAYMGIDTWGVDFVLLNQEGEILGQCVGYRDSRTKGMAEKVDKIISREKLYERTGIQKQDFNTLYQLMALKEDSPEMLKEAKRFLMMPEYLNYRLTGIMKNEYTNATTTQLVDAVSKSWDGELMDMLGIPKDIFGTLYLPGEEVGEFTEEVQEEVGFSCKVLLPATHDTGSAVLAVPAKEEEILYISSGTWSLIGTERDEADCRPESMHFNFTNEGGYEYRFRYLKNIMGLWMIQSVKREIAQDMSFGEICGLASEESIDSIVDCNDERFMEPDSMTEAVRQYCRDSGQQVPEGIGQIASVIYNSLASSYKQAAEEIEKLTGKNYPVIHVIGGGSNAGYLNELTARYTGKKVIAGPAEATAIGNIMVQMIYGGEYESLEKARAAVRMSFPTKAYT</sequence>
<dbReference type="OrthoDB" id="9761504at2"/>
<dbReference type="InterPro" id="IPR018485">
    <property type="entry name" value="FGGY_C"/>
</dbReference>
<dbReference type="InterPro" id="IPR013449">
    <property type="entry name" value="Rhamnulokinase"/>
</dbReference>
<evidence type="ECO:0000313" key="9">
    <source>
        <dbReference type="Proteomes" id="UP000289664"/>
    </source>
</evidence>
<comment type="similarity">
    <text evidence="1">Belongs to the FGGY kinase family.</text>
</comment>